<dbReference type="InterPro" id="IPR037523">
    <property type="entry name" value="VOC_core"/>
</dbReference>
<dbReference type="GO" id="GO:0046491">
    <property type="term" value="P:L-methylmalonyl-CoA metabolic process"/>
    <property type="evidence" value="ECO:0007669"/>
    <property type="project" value="TreeGrafter"/>
</dbReference>
<dbReference type="CDD" id="cd06587">
    <property type="entry name" value="VOC"/>
    <property type="match status" value="1"/>
</dbReference>
<evidence type="ECO:0000313" key="4">
    <source>
        <dbReference type="Proteomes" id="UP000186156"/>
    </source>
</evidence>
<dbReference type="InterPro" id="IPR029068">
    <property type="entry name" value="Glyas_Bleomycin-R_OHBP_Dase"/>
</dbReference>
<dbReference type="EMBL" id="FTOO01000006">
    <property type="protein sequence ID" value="SIS90062.1"/>
    <property type="molecule type" value="Genomic_DNA"/>
</dbReference>
<dbReference type="PROSITE" id="PS00934">
    <property type="entry name" value="GLYOXALASE_I_1"/>
    <property type="match status" value="1"/>
</dbReference>
<dbReference type="GO" id="GO:0004462">
    <property type="term" value="F:lactoylglutathione lyase activity"/>
    <property type="evidence" value="ECO:0007669"/>
    <property type="project" value="InterPro"/>
</dbReference>
<dbReference type="InterPro" id="IPR051785">
    <property type="entry name" value="MMCE/EMCE_epimerase"/>
</dbReference>
<dbReference type="InterPro" id="IPR018146">
    <property type="entry name" value="Glyoxalase_1_CS"/>
</dbReference>
<keyword evidence="4" id="KW-1185">Reference proteome</keyword>
<evidence type="ECO:0000259" key="2">
    <source>
        <dbReference type="PROSITE" id="PS51819"/>
    </source>
</evidence>
<evidence type="ECO:0000313" key="3">
    <source>
        <dbReference type="EMBL" id="SIS90062.1"/>
    </source>
</evidence>
<evidence type="ECO:0000256" key="1">
    <source>
        <dbReference type="ARBA" id="ARBA00022723"/>
    </source>
</evidence>
<dbReference type="SUPFAM" id="SSF54593">
    <property type="entry name" value="Glyoxalase/Bleomycin resistance protein/Dihydroxybiphenyl dioxygenase"/>
    <property type="match status" value="1"/>
</dbReference>
<protein>
    <submittedName>
        <fullName evidence="3">Lactoylglutathione lyase</fullName>
    </submittedName>
</protein>
<feature type="domain" description="VOC" evidence="2">
    <location>
        <begin position="5"/>
        <end position="126"/>
    </location>
</feature>
<reference evidence="4" key="1">
    <citation type="submission" date="2017-01" db="EMBL/GenBank/DDBJ databases">
        <authorList>
            <person name="Varghese N."/>
            <person name="Submissions S."/>
        </authorList>
    </citation>
    <scope>NUCLEOTIDE SEQUENCE [LARGE SCALE GENOMIC DNA]</scope>
    <source>
        <strain evidence="4">DSM 16176</strain>
    </source>
</reference>
<dbReference type="GO" id="GO:0004493">
    <property type="term" value="F:methylmalonyl-CoA epimerase activity"/>
    <property type="evidence" value="ECO:0007669"/>
    <property type="project" value="TreeGrafter"/>
</dbReference>
<dbReference type="PROSITE" id="PS51819">
    <property type="entry name" value="VOC"/>
    <property type="match status" value="1"/>
</dbReference>
<organism evidence="3 4">
    <name type="scientific">Alicyclobacillus vulcanalis</name>
    <dbReference type="NCBI Taxonomy" id="252246"/>
    <lineage>
        <taxon>Bacteria</taxon>
        <taxon>Bacillati</taxon>
        <taxon>Bacillota</taxon>
        <taxon>Bacilli</taxon>
        <taxon>Bacillales</taxon>
        <taxon>Alicyclobacillaceae</taxon>
        <taxon>Alicyclobacillus</taxon>
    </lineage>
</organism>
<accession>A0A1N7MVF7</accession>
<keyword evidence="1" id="KW-0479">Metal-binding</keyword>
<dbReference type="Gene3D" id="3.10.180.10">
    <property type="entry name" value="2,3-Dihydroxybiphenyl 1,2-Dioxygenase, domain 1"/>
    <property type="match status" value="1"/>
</dbReference>
<dbReference type="STRING" id="252246.SAMN05421799_106152"/>
<dbReference type="Proteomes" id="UP000186156">
    <property type="component" value="Unassembled WGS sequence"/>
</dbReference>
<dbReference type="PANTHER" id="PTHR43048:SF3">
    <property type="entry name" value="METHYLMALONYL-COA EPIMERASE, MITOCHONDRIAL"/>
    <property type="match status" value="1"/>
</dbReference>
<gene>
    <name evidence="3" type="ORF">SAMN05421799_106152</name>
</gene>
<dbReference type="OrthoDB" id="371072at2"/>
<dbReference type="AlphaFoldDB" id="A0A1N7MVF7"/>
<dbReference type="InterPro" id="IPR004360">
    <property type="entry name" value="Glyas_Fos-R_dOase_dom"/>
</dbReference>
<dbReference type="RefSeq" id="WP_076347107.1">
    <property type="nucleotide sequence ID" value="NZ_FTOO01000006.1"/>
</dbReference>
<dbReference type="GO" id="GO:0046872">
    <property type="term" value="F:metal ion binding"/>
    <property type="evidence" value="ECO:0007669"/>
    <property type="project" value="UniProtKB-KW"/>
</dbReference>
<name>A0A1N7MVF7_9BACL</name>
<sequence>MAMLKLEHTGIMVSNLERSISFYTDVLGMQLVGTLEHNTPGLKLAFLSYPGQNAQIELIEGYADRLPDEGQVHHVAITVDDIEQEAARLRELGVRFLDEGITTLRNGARYIFFAGPDGERLELFQPAGA</sequence>
<dbReference type="Pfam" id="PF00903">
    <property type="entry name" value="Glyoxalase"/>
    <property type="match status" value="1"/>
</dbReference>
<dbReference type="PANTHER" id="PTHR43048">
    <property type="entry name" value="METHYLMALONYL-COA EPIMERASE"/>
    <property type="match status" value="1"/>
</dbReference>
<keyword evidence="3" id="KW-0456">Lyase</keyword>
<proteinExistence type="predicted"/>